<organism evidence="1 2">
    <name type="scientific">Planosporangium thailandense</name>
    <dbReference type="NCBI Taxonomy" id="765197"/>
    <lineage>
        <taxon>Bacteria</taxon>
        <taxon>Bacillati</taxon>
        <taxon>Actinomycetota</taxon>
        <taxon>Actinomycetes</taxon>
        <taxon>Micromonosporales</taxon>
        <taxon>Micromonosporaceae</taxon>
        <taxon>Planosporangium</taxon>
    </lineage>
</organism>
<accession>A0ABX0Y3S1</accession>
<proteinExistence type="predicted"/>
<comment type="caution">
    <text evidence="1">The sequence shown here is derived from an EMBL/GenBank/DDBJ whole genome shotgun (WGS) entry which is preliminary data.</text>
</comment>
<keyword evidence="2" id="KW-1185">Reference proteome</keyword>
<gene>
    <name evidence="1" type="ORF">HC031_25440</name>
</gene>
<reference evidence="1 2" key="1">
    <citation type="submission" date="2020-03" db="EMBL/GenBank/DDBJ databases">
        <title>WGS of the type strain of Planosporangium spp.</title>
        <authorList>
            <person name="Thawai C."/>
        </authorList>
    </citation>
    <scope>NUCLEOTIDE SEQUENCE [LARGE SCALE GENOMIC DNA]</scope>
    <source>
        <strain evidence="1 2">TBRC 5610</strain>
    </source>
</reference>
<evidence type="ECO:0000313" key="2">
    <source>
        <dbReference type="Proteomes" id="UP000722989"/>
    </source>
</evidence>
<name>A0ABX0Y3S1_9ACTN</name>
<dbReference type="EMBL" id="JAATVY010000024">
    <property type="protein sequence ID" value="NJC73034.1"/>
    <property type="molecule type" value="Genomic_DNA"/>
</dbReference>
<protein>
    <submittedName>
        <fullName evidence="1">Uncharacterized protein</fullName>
    </submittedName>
</protein>
<dbReference type="RefSeq" id="WP_167927932.1">
    <property type="nucleotide sequence ID" value="NZ_JAATVY010000024.1"/>
</dbReference>
<sequence length="222" mass="25570">MGGKLSPDNQAIVGTRLQGLRSQPVRMRSAGRTDIWVDVHCRLAFDEHEGKFLAVQGSVCGLYIGYEPPELLLHYDFERDKERYAEAHIQVCARHSTFERYLVELGRKEVNGLHKIHLPVGGRRFRPSLEDLLECLAVEGLVDPKRGWEDVLEKSRREYRLRQVAAVVRRNVGTAVRELERLGYTVNPPKEKNLVARIRNLVASRQRDEEDIKKGRRPVAKR</sequence>
<evidence type="ECO:0000313" key="1">
    <source>
        <dbReference type="EMBL" id="NJC73034.1"/>
    </source>
</evidence>
<dbReference type="Proteomes" id="UP000722989">
    <property type="component" value="Unassembled WGS sequence"/>
</dbReference>